<reference evidence="2 3" key="1">
    <citation type="submission" date="2019-02" db="EMBL/GenBank/DDBJ databases">
        <title>Deep-cultivation of Planctomycetes and their phenomic and genomic characterization uncovers novel biology.</title>
        <authorList>
            <person name="Wiegand S."/>
            <person name="Jogler M."/>
            <person name="Boedeker C."/>
            <person name="Pinto D."/>
            <person name="Vollmers J."/>
            <person name="Rivas-Marin E."/>
            <person name="Kohn T."/>
            <person name="Peeters S.H."/>
            <person name="Heuer A."/>
            <person name="Rast P."/>
            <person name="Oberbeckmann S."/>
            <person name="Bunk B."/>
            <person name="Jeske O."/>
            <person name="Meyerdierks A."/>
            <person name="Storesund J.E."/>
            <person name="Kallscheuer N."/>
            <person name="Luecker S."/>
            <person name="Lage O.M."/>
            <person name="Pohl T."/>
            <person name="Merkel B.J."/>
            <person name="Hornburger P."/>
            <person name="Mueller R.-W."/>
            <person name="Bruemmer F."/>
            <person name="Labrenz M."/>
            <person name="Spormann A.M."/>
            <person name="Op Den Camp H."/>
            <person name="Overmann J."/>
            <person name="Amann R."/>
            <person name="Jetten M.S.M."/>
            <person name="Mascher T."/>
            <person name="Medema M.H."/>
            <person name="Devos D.P."/>
            <person name="Kaster A.-K."/>
            <person name="Ovreas L."/>
            <person name="Rohde M."/>
            <person name="Galperin M.Y."/>
            <person name="Jogler C."/>
        </authorList>
    </citation>
    <scope>NUCLEOTIDE SEQUENCE [LARGE SCALE GENOMIC DNA]</scope>
    <source>
        <strain evidence="2 3">Mal64</strain>
    </source>
</reference>
<accession>A0A5C5ZKE0</accession>
<dbReference type="InterPro" id="IPR036291">
    <property type="entry name" value="NAD(P)-bd_dom_sf"/>
</dbReference>
<evidence type="ECO:0000313" key="3">
    <source>
        <dbReference type="Proteomes" id="UP000315440"/>
    </source>
</evidence>
<dbReference type="InterPro" id="IPR001509">
    <property type="entry name" value="Epimerase_deHydtase"/>
</dbReference>
<name>A0A5C5ZKE0_9BACT</name>
<evidence type="ECO:0000259" key="1">
    <source>
        <dbReference type="Pfam" id="PF01370"/>
    </source>
</evidence>
<comment type="caution">
    <text evidence="2">The sequence shown here is derived from an EMBL/GenBank/DDBJ whole genome shotgun (WGS) entry which is preliminary data.</text>
</comment>
<protein>
    <submittedName>
        <fullName evidence="2">NAD dependent epimerase/dehydratase family protein</fullName>
    </submittedName>
</protein>
<dbReference type="OrthoDB" id="183072at2"/>
<dbReference type="Gene3D" id="3.40.50.720">
    <property type="entry name" value="NAD(P)-binding Rossmann-like Domain"/>
    <property type="match status" value="1"/>
</dbReference>
<evidence type="ECO:0000313" key="2">
    <source>
        <dbReference type="EMBL" id="TWT87507.1"/>
    </source>
</evidence>
<dbReference type="Pfam" id="PF01370">
    <property type="entry name" value="Epimerase"/>
    <property type="match status" value="1"/>
</dbReference>
<dbReference type="AlphaFoldDB" id="A0A5C5ZKE0"/>
<dbReference type="SUPFAM" id="SSF51735">
    <property type="entry name" value="NAD(P)-binding Rossmann-fold domains"/>
    <property type="match status" value="1"/>
</dbReference>
<proteinExistence type="predicted"/>
<organism evidence="2 3">
    <name type="scientific">Pseudobythopirellula maris</name>
    <dbReference type="NCBI Taxonomy" id="2527991"/>
    <lineage>
        <taxon>Bacteria</taxon>
        <taxon>Pseudomonadati</taxon>
        <taxon>Planctomycetota</taxon>
        <taxon>Planctomycetia</taxon>
        <taxon>Pirellulales</taxon>
        <taxon>Lacipirellulaceae</taxon>
        <taxon>Pseudobythopirellula</taxon>
    </lineage>
</organism>
<dbReference type="EMBL" id="SJPQ01000003">
    <property type="protein sequence ID" value="TWT87507.1"/>
    <property type="molecule type" value="Genomic_DNA"/>
</dbReference>
<feature type="domain" description="NAD-dependent epimerase/dehydratase" evidence="1">
    <location>
        <begin position="3"/>
        <end position="195"/>
    </location>
</feature>
<dbReference type="Proteomes" id="UP000315440">
    <property type="component" value="Unassembled WGS sequence"/>
</dbReference>
<gene>
    <name evidence="2" type="ORF">Mal64_30480</name>
</gene>
<dbReference type="RefSeq" id="WP_146401703.1">
    <property type="nucleotide sequence ID" value="NZ_SJPQ01000003.1"/>
</dbReference>
<keyword evidence="3" id="KW-1185">Reference proteome</keyword>
<sequence>MRILMTGASSFTGYWFAKQLTENGHEVVATFTRPKADEYDGEPRAHRVASLLGFVEPRFGVRFGDERFASAIEDEHYDAVCAHGADVTEYKSPDFDICRAVANNTLGLTRVLRATAEKGMRVVLTGSVFEGGEGAGSEGLPHFSPYGMSKAFTAELFRHYSRREGADLGKFVIPNPFGPLEEPRFTNYLIKTWRAEETAGVRTPLYVRDNVPVSLLAAAYARFVTNPPANGYTHCSPSGYAEAQGAFAERFAREMRPRLGLPCELELASQTEFAEPRVRVNTEPLNGADFGWDESRAWDEVAEFYESVPSMV</sequence>